<dbReference type="InterPro" id="IPR011990">
    <property type="entry name" value="TPR-like_helical_dom_sf"/>
</dbReference>
<evidence type="ECO:0000313" key="2">
    <source>
        <dbReference type="Proteomes" id="UP000000768"/>
    </source>
</evidence>
<organism evidence="1 2">
    <name type="scientific">Sorghum bicolor</name>
    <name type="common">Sorghum</name>
    <name type="synonym">Sorghum vulgare</name>
    <dbReference type="NCBI Taxonomy" id="4558"/>
    <lineage>
        <taxon>Eukaryota</taxon>
        <taxon>Viridiplantae</taxon>
        <taxon>Streptophyta</taxon>
        <taxon>Embryophyta</taxon>
        <taxon>Tracheophyta</taxon>
        <taxon>Spermatophyta</taxon>
        <taxon>Magnoliopsida</taxon>
        <taxon>Liliopsida</taxon>
        <taxon>Poales</taxon>
        <taxon>Poaceae</taxon>
        <taxon>PACMAD clade</taxon>
        <taxon>Panicoideae</taxon>
        <taxon>Andropogonodae</taxon>
        <taxon>Andropogoneae</taxon>
        <taxon>Sorghinae</taxon>
        <taxon>Sorghum</taxon>
    </lineage>
</organism>
<protein>
    <submittedName>
        <fullName evidence="1">Uncharacterized protein</fullName>
    </submittedName>
</protein>
<proteinExistence type="predicted"/>
<sequence length="542" mass="60400">MEMRARESVSSSKDLTGEIAPYATALHDVFLQSHCSSCFTKLLPQAPCVVSCTICCSLRYCCSECFGADSAVHFSSGECCFFVDHLKRASPSYVTEGTSDLRAALRLLYVLEMHRLVSSDSIDKYSRIGGLSASGIEEVFEGGEVIAERILEGSLLMSSARKSRAQTSFIFSDRLKLEKMALWAVIINSVEVQLSEALAMGVAVYGPSFSWFNHSCFPSASYRFVLAPRNEDYASQKSKSCVVPASKGVAADVWHAWQYQEDHSTHALCKYGPRVVVRCIKPINKGDEVCITYIDILQTREARQSDLWSKYKFICSCKRCIASPEPYTDLILNCDARDLDKAEDTVTTPTIEDLGDILEQAISEYTSNDDPKACCDMIESMLSNNLSLLYLVESIKGKTRQNISEVRFSFSSCPASSTKKDSPPYHEFRSTCEAFGKQMLSLSLHCWSFLVQSLPSLEKIKNPMEFSMLGTTIYQSVLSEENHLNLSAHQPVGFTKKQPECILSLALCCVAYCKYLAIICYGPQHYLADQAKYLLEDIDLAQ</sequence>
<reference evidence="2" key="2">
    <citation type="journal article" date="2018" name="Plant J.">
        <title>The Sorghum bicolor reference genome: improved assembly, gene annotations, a transcriptome atlas, and signatures of genome organization.</title>
        <authorList>
            <person name="McCormick R.F."/>
            <person name="Truong S.K."/>
            <person name="Sreedasyam A."/>
            <person name="Jenkins J."/>
            <person name="Shu S."/>
            <person name="Sims D."/>
            <person name="Kennedy M."/>
            <person name="Amirebrahimi M."/>
            <person name="Weers B.D."/>
            <person name="McKinley B."/>
            <person name="Mattison A."/>
            <person name="Morishige D.T."/>
            <person name="Grimwood J."/>
            <person name="Schmutz J."/>
            <person name="Mullet J.E."/>
        </authorList>
    </citation>
    <scope>NUCLEOTIDE SEQUENCE [LARGE SCALE GENOMIC DNA]</scope>
    <source>
        <strain evidence="2">cv. BTx623</strain>
    </source>
</reference>
<reference evidence="1 2" key="1">
    <citation type="journal article" date="2009" name="Nature">
        <title>The Sorghum bicolor genome and the diversification of grasses.</title>
        <authorList>
            <person name="Paterson A.H."/>
            <person name="Bowers J.E."/>
            <person name="Bruggmann R."/>
            <person name="Dubchak I."/>
            <person name="Grimwood J."/>
            <person name="Gundlach H."/>
            <person name="Haberer G."/>
            <person name="Hellsten U."/>
            <person name="Mitros T."/>
            <person name="Poliakov A."/>
            <person name="Schmutz J."/>
            <person name="Spannagl M."/>
            <person name="Tang H."/>
            <person name="Wang X."/>
            <person name="Wicker T."/>
            <person name="Bharti A.K."/>
            <person name="Chapman J."/>
            <person name="Feltus F.A."/>
            <person name="Gowik U."/>
            <person name="Grigoriev I.V."/>
            <person name="Lyons E."/>
            <person name="Maher C.A."/>
            <person name="Martis M."/>
            <person name="Narechania A."/>
            <person name="Otillar R.P."/>
            <person name="Penning B.W."/>
            <person name="Salamov A.A."/>
            <person name="Wang Y."/>
            <person name="Zhang L."/>
            <person name="Carpita N.C."/>
            <person name="Freeling M."/>
            <person name="Gingle A.R."/>
            <person name="Hash C.T."/>
            <person name="Keller B."/>
            <person name="Klein P."/>
            <person name="Kresovich S."/>
            <person name="McCann M.C."/>
            <person name="Ming R."/>
            <person name="Peterson D.G."/>
            <person name="Mehboob-ur-Rahman"/>
            <person name="Ware D."/>
            <person name="Westhoff P."/>
            <person name="Mayer K.F."/>
            <person name="Messing J."/>
            <person name="Rokhsar D.S."/>
        </authorList>
    </citation>
    <scope>NUCLEOTIDE SEQUENCE [LARGE SCALE GENOMIC DNA]</scope>
    <source>
        <strain evidence="2">cv. BTx623</strain>
    </source>
</reference>
<dbReference type="Proteomes" id="UP000000768">
    <property type="component" value="Chromosome 6"/>
</dbReference>
<evidence type="ECO:0000313" key="1">
    <source>
        <dbReference type="EMBL" id="OQU81575.1"/>
    </source>
</evidence>
<dbReference type="Gene3D" id="1.25.40.10">
    <property type="entry name" value="Tetratricopeptide repeat domain"/>
    <property type="match status" value="1"/>
</dbReference>
<gene>
    <name evidence="1" type="ORF">SORBI_3006G078600</name>
</gene>
<dbReference type="EMBL" id="CM000765">
    <property type="protein sequence ID" value="OQU81575.1"/>
    <property type="molecule type" value="Genomic_DNA"/>
</dbReference>
<dbReference type="SUPFAM" id="SSF82199">
    <property type="entry name" value="SET domain"/>
    <property type="match status" value="1"/>
</dbReference>
<dbReference type="Gene3D" id="2.170.270.10">
    <property type="entry name" value="SET domain"/>
    <property type="match status" value="1"/>
</dbReference>
<dbReference type="InterPro" id="IPR046341">
    <property type="entry name" value="SET_dom_sf"/>
</dbReference>
<dbReference type="PANTHER" id="PTHR47780:SF1">
    <property type="entry name" value="PROTEIN SET DOMAIN GROUP 41"/>
    <property type="match status" value="1"/>
</dbReference>
<dbReference type="PANTHER" id="PTHR47780">
    <property type="entry name" value="PROTEIN SET DOMAIN GROUP 41"/>
    <property type="match status" value="1"/>
</dbReference>
<dbReference type="ExpressionAtlas" id="A0A1Z5RDQ2">
    <property type="expression patterns" value="baseline and differential"/>
</dbReference>
<name>A0A1Z5RDQ2_SORBI</name>
<dbReference type="Gramene" id="OQU81575">
    <property type="protein sequence ID" value="OQU81575"/>
    <property type="gene ID" value="SORBI_3006G078600"/>
</dbReference>
<accession>A0A1Z5RDQ2</accession>
<keyword evidence="2" id="KW-1185">Reference proteome</keyword>
<dbReference type="AlphaFoldDB" id="A0A1Z5RDQ2"/>
<dbReference type="CDD" id="cd20071">
    <property type="entry name" value="SET_SMYD"/>
    <property type="match status" value="1"/>
</dbReference>